<evidence type="ECO:0000313" key="2">
    <source>
        <dbReference type="EMBL" id="KAJ8485628.1"/>
    </source>
</evidence>
<dbReference type="GO" id="GO:0012505">
    <property type="term" value="C:endomembrane system"/>
    <property type="evidence" value="ECO:0007669"/>
    <property type="project" value="UniProtKB-SubCell"/>
</dbReference>
<dbReference type="PANTHER" id="PTHR45863:SF15">
    <property type="entry name" value="SERINE_THREONINE-PROTEIN KINASE BSK2"/>
    <property type="match status" value="1"/>
</dbReference>
<feature type="signal peptide" evidence="1">
    <location>
        <begin position="1"/>
        <end position="27"/>
    </location>
</feature>
<feature type="chain" id="PRO_5043709447" description="Serine-threonine/tyrosine-protein kinase catalytic domain-containing protein" evidence="1">
    <location>
        <begin position="28"/>
        <end position="269"/>
    </location>
</feature>
<protein>
    <recommendedName>
        <fullName evidence="4">Serine-threonine/tyrosine-protein kinase catalytic domain-containing protein</fullName>
    </recommendedName>
</protein>
<comment type="caution">
    <text evidence="2">The sequence shown here is derived from an EMBL/GenBank/DDBJ whole genome shotgun (WGS) entry which is preliminary data.</text>
</comment>
<dbReference type="InterPro" id="IPR045845">
    <property type="entry name" value="BSK"/>
</dbReference>
<dbReference type="EMBL" id="JAQQAF010000005">
    <property type="protein sequence ID" value="KAJ8485628.1"/>
    <property type="molecule type" value="Genomic_DNA"/>
</dbReference>
<name>A0AAV8R3S1_ENSVE</name>
<evidence type="ECO:0008006" key="4">
    <source>
        <dbReference type="Google" id="ProtNLM"/>
    </source>
</evidence>
<sequence length="269" mass="29815">MGCFHSKTTNFGDIALWWILSQWGLEGAGPGAGVQGDDLESMETIVSESGEKAPNVVYRGKFEGGWLVAVKRFSKQSWPDAQQFVAEAVGVGKLRHNNISSTDGDPRLSSFGLIKNIRDGKSYSTNLAYTPPEFMRTVGSIFLLVISYKREKHFEARDRPNSKFLLSAVEPLQTQKEVASHVTRMKKVQKMSFLFKNRLNNAIEYYSKLVAMMSVPSATVSLGSHEQESINLIEAIGGEVELRPPTVDVDAEKGTSRCIIIHDLEGKND</sequence>
<evidence type="ECO:0000256" key="1">
    <source>
        <dbReference type="SAM" id="SignalP"/>
    </source>
</evidence>
<keyword evidence="1" id="KW-0732">Signal</keyword>
<dbReference type="InterPro" id="IPR011009">
    <property type="entry name" value="Kinase-like_dom_sf"/>
</dbReference>
<dbReference type="PANTHER" id="PTHR45863">
    <property type="entry name" value="SERINE/THREONINE-PROTEIN KINASE BSK5"/>
    <property type="match status" value="1"/>
</dbReference>
<dbReference type="AlphaFoldDB" id="A0AAV8R3S1"/>
<dbReference type="GO" id="GO:0009742">
    <property type="term" value="P:brassinosteroid mediated signaling pathway"/>
    <property type="evidence" value="ECO:0007669"/>
    <property type="project" value="InterPro"/>
</dbReference>
<dbReference type="SUPFAM" id="SSF56112">
    <property type="entry name" value="Protein kinase-like (PK-like)"/>
    <property type="match status" value="1"/>
</dbReference>
<accession>A0AAV8R3S1</accession>
<proteinExistence type="predicted"/>
<keyword evidence="3" id="KW-1185">Reference proteome</keyword>
<dbReference type="GO" id="GO:0004672">
    <property type="term" value="F:protein kinase activity"/>
    <property type="evidence" value="ECO:0007669"/>
    <property type="project" value="InterPro"/>
</dbReference>
<gene>
    <name evidence="2" type="ORF">OPV22_018113</name>
</gene>
<dbReference type="GO" id="GO:0005524">
    <property type="term" value="F:ATP binding"/>
    <property type="evidence" value="ECO:0007669"/>
    <property type="project" value="UniProtKB-KW"/>
</dbReference>
<evidence type="ECO:0000313" key="3">
    <source>
        <dbReference type="Proteomes" id="UP001222027"/>
    </source>
</evidence>
<organism evidence="2 3">
    <name type="scientific">Ensete ventricosum</name>
    <name type="common">Abyssinian banana</name>
    <name type="synonym">Musa ensete</name>
    <dbReference type="NCBI Taxonomy" id="4639"/>
    <lineage>
        <taxon>Eukaryota</taxon>
        <taxon>Viridiplantae</taxon>
        <taxon>Streptophyta</taxon>
        <taxon>Embryophyta</taxon>
        <taxon>Tracheophyta</taxon>
        <taxon>Spermatophyta</taxon>
        <taxon>Magnoliopsida</taxon>
        <taxon>Liliopsida</taxon>
        <taxon>Zingiberales</taxon>
        <taxon>Musaceae</taxon>
        <taxon>Ensete</taxon>
    </lineage>
</organism>
<dbReference type="Proteomes" id="UP001222027">
    <property type="component" value="Unassembled WGS sequence"/>
</dbReference>
<dbReference type="Gene3D" id="3.30.200.20">
    <property type="entry name" value="Phosphorylase Kinase, domain 1"/>
    <property type="match status" value="1"/>
</dbReference>
<reference evidence="2 3" key="1">
    <citation type="submission" date="2022-12" db="EMBL/GenBank/DDBJ databases">
        <title>Chromosome-scale assembly of the Ensete ventricosum genome.</title>
        <authorList>
            <person name="Dussert Y."/>
            <person name="Stocks J."/>
            <person name="Wendawek A."/>
            <person name="Woldeyes F."/>
            <person name="Nichols R.A."/>
            <person name="Borrell J.S."/>
        </authorList>
    </citation>
    <scope>NUCLEOTIDE SEQUENCE [LARGE SCALE GENOMIC DNA]</scope>
    <source>
        <strain evidence="3">cv. Maze</strain>
        <tissue evidence="2">Seeds</tissue>
    </source>
</reference>